<name>M6RAV3_LEPIR</name>
<dbReference type="EMBL" id="AHNZ02000956">
    <property type="protein sequence ID" value="EMO02851.1"/>
    <property type="molecule type" value="Genomic_DNA"/>
</dbReference>
<dbReference type="Proteomes" id="UP000012092">
    <property type="component" value="Unassembled WGS sequence"/>
</dbReference>
<sequence length="54" mass="6067">MRKYSKQIASMKRLHDRAGKIKYNRGVGKMKKFSIRVHTGIWATLGVLAAAHGV</sequence>
<dbReference type="AlphaFoldDB" id="M6RAV3"/>
<dbReference type="InterPro" id="IPR011458">
    <property type="entry name" value="DUF1564"/>
</dbReference>
<evidence type="ECO:0000313" key="2">
    <source>
        <dbReference type="Proteomes" id="UP000012092"/>
    </source>
</evidence>
<organism evidence="1 2">
    <name type="scientific">Leptospira interrogans serovar Icterohaemorrhagiae str. Verdun HP</name>
    <dbReference type="NCBI Taxonomy" id="1049910"/>
    <lineage>
        <taxon>Bacteria</taxon>
        <taxon>Pseudomonadati</taxon>
        <taxon>Spirochaetota</taxon>
        <taxon>Spirochaetia</taxon>
        <taxon>Leptospirales</taxon>
        <taxon>Leptospiraceae</taxon>
        <taxon>Leptospira</taxon>
    </lineage>
</organism>
<comment type="caution">
    <text evidence="1">The sequence shown here is derived from an EMBL/GenBank/DDBJ whole genome shotgun (WGS) entry which is preliminary data.</text>
</comment>
<protein>
    <submittedName>
        <fullName evidence="1">Uncharacterized protein</fullName>
    </submittedName>
</protein>
<dbReference type="Pfam" id="PF07600">
    <property type="entry name" value="DUF1564"/>
    <property type="match status" value="1"/>
</dbReference>
<proteinExistence type="predicted"/>
<accession>M6RAV3</accession>
<evidence type="ECO:0000313" key="1">
    <source>
        <dbReference type="EMBL" id="EMO02851.1"/>
    </source>
</evidence>
<gene>
    <name evidence="1" type="ORF">LEP1GSC116_0371</name>
</gene>
<reference evidence="1 2" key="1">
    <citation type="submission" date="2013-01" db="EMBL/GenBank/DDBJ databases">
        <authorList>
            <person name="Harkins D.M."/>
            <person name="Durkin A.S."/>
            <person name="Brinkac L.M."/>
            <person name="Haft D.H."/>
            <person name="Selengut J.D."/>
            <person name="Sanka R."/>
            <person name="DePew J."/>
            <person name="Purushe J."/>
            <person name="Picardeau M."/>
            <person name="Werts C."/>
            <person name="Goarant C."/>
            <person name="Vinetz J.M."/>
            <person name="Sutton G.G."/>
            <person name="Nierman W.C."/>
            <person name="Fouts D.E."/>
        </authorList>
    </citation>
    <scope>NUCLEOTIDE SEQUENCE [LARGE SCALE GENOMIC DNA]</scope>
    <source>
        <strain evidence="1 2">Verdun HP</strain>
    </source>
</reference>